<name>A0A6C0M1F4_9ZZZZ</name>
<dbReference type="EMBL" id="MN740639">
    <property type="protein sequence ID" value="QHU36480.1"/>
    <property type="molecule type" value="Genomic_DNA"/>
</dbReference>
<protein>
    <submittedName>
        <fullName evidence="1">Uncharacterized protein</fullName>
    </submittedName>
</protein>
<reference evidence="1" key="1">
    <citation type="journal article" date="2020" name="Nature">
        <title>Giant virus diversity and host interactions through global metagenomics.</title>
        <authorList>
            <person name="Schulz F."/>
            <person name="Roux S."/>
            <person name="Paez-Espino D."/>
            <person name="Jungbluth S."/>
            <person name="Walsh D.A."/>
            <person name="Denef V.J."/>
            <person name="McMahon K.D."/>
            <person name="Konstantinidis K.T."/>
            <person name="Eloe-Fadrosh E.A."/>
            <person name="Kyrpides N.C."/>
            <person name="Woyke T."/>
        </authorList>
    </citation>
    <scope>NUCLEOTIDE SEQUENCE</scope>
    <source>
        <strain evidence="1">GVMAG-S-1035231-58</strain>
    </source>
</reference>
<proteinExistence type="predicted"/>
<sequence>MPTRPFFEPGANGKGHIMVADASDYTRFLRMAAVTATTAVPQGTPGPTFNHGIPDGKTSTIQAEVRFFSQIYGQFNSAAKNRG</sequence>
<evidence type="ECO:0000313" key="1">
    <source>
        <dbReference type="EMBL" id="QHU36480.1"/>
    </source>
</evidence>
<organism evidence="1">
    <name type="scientific">viral metagenome</name>
    <dbReference type="NCBI Taxonomy" id="1070528"/>
    <lineage>
        <taxon>unclassified sequences</taxon>
        <taxon>metagenomes</taxon>
        <taxon>organismal metagenomes</taxon>
    </lineage>
</organism>
<accession>A0A6C0M1F4</accession>
<dbReference type="AlphaFoldDB" id="A0A6C0M1F4"/>